<dbReference type="RefSeq" id="WP_228425165.1">
    <property type="nucleotide sequence ID" value="NZ_FNEG01000003.1"/>
</dbReference>
<dbReference type="InterPro" id="IPR000182">
    <property type="entry name" value="GNAT_dom"/>
</dbReference>
<protein>
    <submittedName>
        <fullName evidence="2 3">Acetyltransferase (GNAT) family</fullName>
    </submittedName>
</protein>
<reference evidence="2 4" key="1">
    <citation type="submission" date="2016-10" db="EMBL/GenBank/DDBJ databases">
        <authorList>
            <person name="Varghese N."/>
            <person name="Submissions S."/>
        </authorList>
    </citation>
    <scope>NUCLEOTIDE SEQUENCE [LARGE SCALE GENOMIC DNA]</scope>
    <source>
        <strain evidence="2 4">DSM 19299</strain>
    </source>
</reference>
<name>A0A2X2VUD8_CHRJE</name>
<dbReference type="Proteomes" id="UP000251670">
    <property type="component" value="Unassembled WGS sequence"/>
</dbReference>
<evidence type="ECO:0000313" key="4">
    <source>
        <dbReference type="Proteomes" id="UP000199426"/>
    </source>
</evidence>
<gene>
    <name evidence="3" type="ORF">NCTC13492_00855</name>
    <name evidence="2" type="ORF">SAMN05421542_2366</name>
</gene>
<dbReference type="EMBL" id="FNEG01000003">
    <property type="protein sequence ID" value="SDI95378.1"/>
    <property type="molecule type" value="Genomic_DNA"/>
</dbReference>
<evidence type="ECO:0000313" key="3">
    <source>
        <dbReference type="EMBL" id="SQB27175.1"/>
    </source>
</evidence>
<dbReference type="InterPro" id="IPR016181">
    <property type="entry name" value="Acyl_CoA_acyltransferase"/>
</dbReference>
<feature type="domain" description="N-acetyltransferase" evidence="1">
    <location>
        <begin position="12"/>
        <end position="178"/>
    </location>
</feature>
<dbReference type="EMBL" id="UAWB01000002">
    <property type="protein sequence ID" value="SQB27175.1"/>
    <property type="molecule type" value="Genomic_DNA"/>
</dbReference>
<keyword evidence="3" id="KW-0808">Transferase</keyword>
<sequence length="179" mass="21056">MHFPYLRTITGIMIANTSLQDMEAVLGLYKMASDFKKTVSGVQWPKFDRNMIETEINENRHFKITVDEQVACVWSITFEDHQVWEEKNEDPSIYIHRIATNPNFRGQKFVEQIVEWAKQFASQHDKLYVRMDTTAGNQRLTDYYVKCGFTYLGDKKMTDTEGRPDHYHNATMALFQLEV</sequence>
<dbReference type="CDD" id="cd04301">
    <property type="entry name" value="NAT_SF"/>
    <property type="match status" value="1"/>
</dbReference>
<reference evidence="3 5" key="2">
    <citation type="submission" date="2018-06" db="EMBL/GenBank/DDBJ databases">
        <authorList>
            <consortium name="Pathogen Informatics"/>
            <person name="Doyle S."/>
        </authorList>
    </citation>
    <scope>NUCLEOTIDE SEQUENCE [LARGE SCALE GENOMIC DNA]</scope>
    <source>
        <strain evidence="3 5">NCTC13492</strain>
    </source>
</reference>
<dbReference type="GO" id="GO:0016747">
    <property type="term" value="F:acyltransferase activity, transferring groups other than amino-acyl groups"/>
    <property type="evidence" value="ECO:0007669"/>
    <property type="project" value="InterPro"/>
</dbReference>
<dbReference type="PROSITE" id="PS51186">
    <property type="entry name" value="GNAT"/>
    <property type="match status" value="1"/>
</dbReference>
<evidence type="ECO:0000313" key="5">
    <source>
        <dbReference type="Proteomes" id="UP000251670"/>
    </source>
</evidence>
<proteinExistence type="predicted"/>
<organism evidence="3 5">
    <name type="scientific">Chryseobacterium jejuense</name>
    <dbReference type="NCBI Taxonomy" id="445960"/>
    <lineage>
        <taxon>Bacteria</taxon>
        <taxon>Pseudomonadati</taxon>
        <taxon>Bacteroidota</taxon>
        <taxon>Flavobacteriia</taxon>
        <taxon>Flavobacteriales</taxon>
        <taxon>Weeksellaceae</taxon>
        <taxon>Chryseobacterium group</taxon>
        <taxon>Chryseobacterium</taxon>
    </lineage>
</organism>
<evidence type="ECO:0000259" key="1">
    <source>
        <dbReference type="PROSITE" id="PS51186"/>
    </source>
</evidence>
<dbReference type="Gene3D" id="3.40.630.30">
    <property type="match status" value="1"/>
</dbReference>
<keyword evidence="4" id="KW-1185">Reference proteome</keyword>
<dbReference type="STRING" id="445960.SAMN05421542_2366"/>
<accession>A0A2X2VUD8</accession>
<evidence type="ECO:0000313" key="2">
    <source>
        <dbReference type="EMBL" id="SDI95378.1"/>
    </source>
</evidence>
<dbReference type="Pfam" id="PF00583">
    <property type="entry name" value="Acetyltransf_1"/>
    <property type="match status" value="1"/>
</dbReference>
<dbReference type="Proteomes" id="UP000199426">
    <property type="component" value="Unassembled WGS sequence"/>
</dbReference>
<dbReference type="AlphaFoldDB" id="A0A2X2VUD8"/>
<dbReference type="SUPFAM" id="SSF55729">
    <property type="entry name" value="Acyl-CoA N-acyltransferases (Nat)"/>
    <property type="match status" value="1"/>
</dbReference>